<protein>
    <recommendedName>
        <fullName evidence="1">DUF3825 domain-containing protein</fullName>
    </recommendedName>
</protein>
<proteinExistence type="predicted"/>
<dbReference type="Pfam" id="PF12873">
    <property type="entry name" value="DUF3825"/>
    <property type="match status" value="1"/>
</dbReference>
<sequence>MNDNMIAPDRPKPANETPYTKPLSSFQGFCTWPMLVRYRHLKYLAETLARPESWDHPVPEIADRPEAFPVLGRYIDYTFRRLREQDRISVSADQKWASFNTGLVTERYREIFGLLDQARNTQHGPWHFIEFVTDADRRLNHFATLPERATYFDKPEHLVYDTSRRLILQDHALIDRVSRFPPHFQGDDPDTVERRHRAFETALKHAEFRVKQSYRAAIPQFYWPGNEPGRLQLLLPICLDTAARVDFALPVEIDGDYSYRGYTPLEMNWAYSNARLVAKPDSDWLRP</sequence>
<evidence type="ECO:0000259" key="1">
    <source>
        <dbReference type="Pfam" id="PF12873"/>
    </source>
</evidence>
<accession>A0ABR9ICM3</accession>
<dbReference type="RefSeq" id="WP_086861764.1">
    <property type="nucleotide sequence ID" value="NZ_JADBEG010000001.1"/>
</dbReference>
<evidence type="ECO:0000313" key="2">
    <source>
        <dbReference type="EMBL" id="MBE1500940.1"/>
    </source>
</evidence>
<comment type="caution">
    <text evidence="2">The sequence shown here is derived from an EMBL/GenBank/DDBJ whole genome shotgun (WGS) entry which is preliminary data.</text>
</comment>
<reference evidence="2 3" key="1">
    <citation type="submission" date="2020-10" db="EMBL/GenBank/DDBJ databases">
        <title>Sequencing the genomes of 1000 actinobacteria strains.</title>
        <authorList>
            <person name="Klenk H.-P."/>
        </authorList>
    </citation>
    <scope>NUCLEOTIDE SEQUENCE [LARGE SCALE GENOMIC DNA]</scope>
    <source>
        <strain evidence="2 3">DSM 44653</strain>
    </source>
</reference>
<gene>
    <name evidence="2" type="ORF">H4696_008040</name>
</gene>
<keyword evidence="3" id="KW-1185">Reference proteome</keyword>
<organism evidence="2 3">
    <name type="scientific">Amycolatopsis lexingtonensis</name>
    <dbReference type="NCBI Taxonomy" id="218822"/>
    <lineage>
        <taxon>Bacteria</taxon>
        <taxon>Bacillati</taxon>
        <taxon>Actinomycetota</taxon>
        <taxon>Actinomycetes</taxon>
        <taxon>Pseudonocardiales</taxon>
        <taxon>Pseudonocardiaceae</taxon>
        <taxon>Amycolatopsis</taxon>
    </lineage>
</organism>
<evidence type="ECO:0000313" key="3">
    <source>
        <dbReference type="Proteomes" id="UP000631670"/>
    </source>
</evidence>
<name>A0ABR9ICM3_9PSEU</name>
<dbReference type="Proteomes" id="UP000631670">
    <property type="component" value="Unassembled WGS sequence"/>
</dbReference>
<dbReference type="EMBL" id="JADBEG010000001">
    <property type="protein sequence ID" value="MBE1500940.1"/>
    <property type="molecule type" value="Genomic_DNA"/>
</dbReference>
<dbReference type="InterPro" id="IPR024437">
    <property type="entry name" value="DUF3825"/>
</dbReference>
<feature type="domain" description="DUF3825" evidence="1">
    <location>
        <begin position="47"/>
        <end position="284"/>
    </location>
</feature>